<dbReference type="Pfam" id="PF10254">
    <property type="entry name" value="Pacs-1"/>
    <property type="match status" value="2"/>
</dbReference>
<dbReference type="InterPro" id="IPR019381">
    <property type="entry name" value="PACS1/2_C"/>
</dbReference>
<dbReference type="EMBL" id="LUCM01004447">
    <property type="protein sequence ID" value="KAA0194331.1"/>
    <property type="molecule type" value="Genomic_DNA"/>
</dbReference>
<dbReference type="PANTHER" id="PTHR13280:SF17">
    <property type="entry name" value="KRUEPPEL TARGET AT 95D, ISOFORM A"/>
    <property type="match status" value="1"/>
</dbReference>
<dbReference type="OrthoDB" id="28829at2759"/>
<evidence type="ECO:0000256" key="1">
    <source>
        <dbReference type="SAM" id="MobiDB-lite"/>
    </source>
</evidence>
<dbReference type="Proteomes" id="UP000728185">
    <property type="component" value="Unassembled WGS sequence"/>
</dbReference>
<feature type="domain" description="Phosphofurin acidic cluster sorting protein 1/2 C-terminal" evidence="2">
    <location>
        <begin position="25"/>
        <end position="112"/>
    </location>
</feature>
<feature type="compositionally biased region" description="Polar residues" evidence="1">
    <location>
        <begin position="404"/>
        <end position="441"/>
    </location>
</feature>
<comment type="caution">
    <text evidence="3">The sequence shown here is derived from an EMBL/GenBank/DDBJ whole genome shotgun (WGS) entry which is preliminary data.</text>
</comment>
<dbReference type="GO" id="GO:0072659">
    <property type="term" value="P:protein localization to plasma membrane"/>
    <property type="evidence" value="ECO:0007669"/>
    <property type="project" value="TreeGrafter"/>
</dbReference>
<keyword evidence="4" id="KW-1185">Reference proteome</keyword>
<sequence length="723" mass="76271">MLVIFQSSCRTSYYRLHFCSSAFFEQDTADVFTEQDLRLVSISSYGEVKQTLARLASEAQSQKWRVSEGDLIRVCLLGGDALVSLALRAYVDQLSSRSADLASAFRFYVVPLPGGGTGVRTHSVPTQGIPSTTQALPVLRHRNQTCTSATRLSYPARPLPETVNSSFGSEAWSDTDNAGKTTSWLPWMGPPWDFNNMLASHLCRIDPIYAALFADCCSDRLTIKNCSIQTEQLGKSICPSDLSSLGPSVFHGEDSFSLHQLDLFERVLIYLNNSRNVLPMPIGACLLGTASGGGGTGGPGRTYKTSVYTNMDQLSNPLGSVLSAAESSTAAPSAPTGLSEEMLIPFLLAVRLGVDPSQLPSVGPTGTPQSHSRSATGDPVLLMAVPGSHTADGSAVVSDPEASSGPSKRSMSPECSAQTAFSSPKSHSSAQQPVAHGSSSPLADNRFWDLQIEYWSVHPSAFTQISGSCSGANKPSSGTGGEQLTAGAASVHLGSTECPQPPRRCTMKVICRGLLITLAYPTIGVNRGGDYGNVGTDWPGGCSPVTKSSALVCSPGPTGMAQPQSLTLAIWTKEKKQKIMRIGRRWKDFGCKFEVVEGIQRLLCTGRGCLGGHVSGGSVERGRDSDGAPTSSDVGSLALETVPTSPSSKIPGTISALGLAIGAGTSFSASSSSSSSPASSMMQGVFRICHSDKAKWLNVRPVMHELSLVATKFDAAVFAVWNF</sequence>
<dbReference type="PANTHER" id="PTHR13280">
    <property type="entry name" value="PHOSPHOFURIN ACIDIC CLUSTER SORTING PROTEIN"/>
    <property type="match status" value="1"/>
</dbReference>
<evidence type="ECO:0000313" key="3">
    <source>
        <dbReference type="EMBL" id="KAA0194331.1"/>
    </source>
</evidence>
<evidence type="ECO:0000259" key="2">
    <source>
        <dbReference type="Pfam" id="PF10254"/>
    </source>
</evidence>
<gene>
    <name evidence="3" type="ORF">FBUS_10286</name>
</gene>
<feature type="region of interest" description="Disordered" evidence="1">
    <location>
        <begin position="618"/>
        <end position="644"/>
    </location>
</feature>
<organism evidence="3 4">
    <name type="scientific">Fasciolopsis buskii</name>
    <dbReference type="NCBI Taxonomy" id="27845"/>
    <lineage>
        <taxon>Eukaryota</taxon>
        <taxon>Metazoa</taxon>
        <taxon>Spiralia</taxon>
        <taxon>Lophotrochozoa</taxon>
        <taxon>Platyhelminthes</taxon>
        <taxon>Trematoda</taxon>
        <taxon>Digenea</taxon>
        <taxon>Plagiorchiida</taxon>
        <taxon>Echinostomata</taxon>
        <taxon>Echinostomatoidea</taxon>
        <taxon>Fasciolidae</taxon>
        <taxon>Fasciolopsis</taxon>
    </lineage>
</organism>
<protein>
    <recommendedName>
        <fullName evidence="2">Phosphofurin acidic cluster sorting protein 1/2 C-terminal domain-containing protein</fullName>
    </recommendedName>
</protein>
<accession>A0A8E0RVZ2</accession>
<feature type="region of interest" description="Disordered" evidence="1">
    <location>
        <begin position="383"/>
        <end position="441"/>
    </location>
</feature>
<evidence type="ECO:0000313" key="4">
    <source>
        <dbReference type="Proteomes" id="UP000728185"/>
    </source>
</evidence>
<reference evidence="3" key="1">
    <citation type="submission" date="2019-05" db="EMBL/GenBank/DDBJ databases">
        <title>Annotation for the trematode Fasciolopsis buski.</title>
        <authorList>
            <person name="Choi Y.-J."/>
        </authorList>
    </citation>
    <scope>NUCLEOTIDE SEQUENCE</scope>
    <source>
        <strain evidence="3">HT</strain>
        <tissue evidence="3">Whole worm</tissue>
    </source>
</reference>
<dbReference type="AlphaFoldDB" id="A0A8E0RVZ2"/>
<feature type="domain" description="Phosphofurin acidic cluster sorting protein 1/2 C-terminal" evidence="2">
    <location>
        <begin position="561"/>
        <end position="607"/>
    </location>
</feature>
<proteinExistence type="predicted"/>
<name>A0A8E0RVZ2_9TREM</name>